<evidence type="ECO:0000256" key="2">
    <source>
        <dbReference type="SAM" id="Phobius"/>
    </source>
</evidence>
<feature type="domain" description="YdbS-like PH" evidence="3">
    <location>
        <begin position="425"/>
        <end position="499"/>
    </location>
</feature>
<protein>
    <recommendedName>
        <fullName evidence="3">YdbS-like PH domain-containing protein</fullName>
    </recommendedName>
</protein>
<dbReference type="Pfam" id="PF03703">
    <property type="entry name" value="bPH_2"/>
    <property type="match status" value="2"/>
</dbReference>
<feature type="transmembrane region" description="Helical" evidence="2">
    <location>
        <begin position="196"/>
        <end position="217"/>
    </location>
</feature>
<feature type="transmembrane region" description="Helical" evidence="2">
    <location>
        <begin position="12"/>
        <end position="38"/>
    </location>
</feature>
<proteinExistence type="predicted"/>
<dbReference type="PANTHER" id="PTHR34473">
    <property type="entry name" value="UPF0699 TRANSMEMBRANE PROTEIN YDBS"/>
    <property type="match status" value="1"/>
</dbReference>
<organism evidence="4 5">
    <name type="scientific">Shewanella atlantica</name>
    <dbReference type="NCBI Taxonomy" id="271099"/>
    <lineage>
        <taxon>Bacteria</taxon>
        <taxon>Pseudomonadati</taxon>
        <taxon>Pseudomonadota</taxon>
        <taxon>Gammaproteobacteria</taxon>
        <taxon>Alteromonadales</taxon>
        <taxon>Shewanellaceae</taxon>
        <taxon>Shewanella</taxon>
    </lineage>
</organism>
<feature type="transmembrane region" description="Helical" evidence="2">
    <location>
        <begin position="50"/>
        <end position="73"/>
    </location>
</feature>
<feature type="compositionally biased region" description="Polar residues" evidence="1">
    <location>
        <begin position="172"/>
        <end position="183"/>
    </location>
</feature>
<accession>A0A431VZK3</accession>
<name>A0A431VZK3_9GAMM</name>
<keyword evidence="5" id="KW-1185">Reference proteome</keyword>
<keyword evidence="2" id="KW-1133">Transmembrane helix</keyword>
<keyword evidence="2" id="KW-0812">Transmembrane</keyword>
<dbReference type="InterPro" id="IPR014529">
    <property type="entry name" value="UCP026631"/>
</dbReference>
<evidence type="ECO:0000313" key="5">
    <source>
        <dbReference type="Proteomes" id="UP000282060"/>
    </source>
</evidence>
<evidence type="ECO:0000256" key="1">
    <source>
        <dbReference type="SAM" id="MobiDB-lite"/>
    </source>
</evidence>
<dbReference type="OrthoDB" id="155986at2"/>
<evidence type="ECO:0000259" key="3">
    <source>
        <dbReference type="Pfam" id="PF03703"/>
    </source>
</evidence>
<sequence length="513" mass="57995">MSQLLPQWKGLSPWSIVSFTFNTIRILVTNGYAMVPFVYTGWKQGFDSPWMIIGFAGACLLIVISAVIDWAMFRYRLFDDKLGIRQGLIFKKAHEIPLGKIQNIRLEQPFYFRPMGLYSLVVETAGSKKDEAVLAAVSYQQAIELKQRLVNPSSISGSRADSKAETPRHLAPNQSGTDASPANSQAPLVLKKMKSLLLFGFYQNNLFWFAIIAGPIIGQFDWEALANTDFALTLLHWYEQTIAVNMLLQILFACSMLIGFYLLLSLISMTASVLKYYPYRLSLSGDTLHRTGGVIAKQNDALTQHRIQVIRFTQPIIGRFLKLWTINFKQVKGTEVEQVAKKHMLVPSMTREAIEALMPKLPGLVSVSSTLPLSYSGIHLGWFWRRGFLPLLIPMVNTIFLGLNPFTELLWFGAICFVIGLYLRYRQWGYLHQGDDCWIHTGMLGRTWHLIALKKVQHVSITQTPSQKRKQLANLELGLASGPQTIPYMPLKDARAIAERALAITAKDHTNWI</sequence>
<feature type="domain" description="YdbS-like PH" evidence="3">
    <location>
        <begin position="70"/>
        <end position="148"/>
    </location>
</feature>
<comment type="caution">
    <text evidence="4">The sequence shown here is derived from an EMBL/GenBank/DDBJ whole genome shotgun (WGS) entry which is preliminary data.</text>
</comment>
<feature type="transmembrane region" description="Helical" evidence="2">
    <location>
        <begin position="409"/>
        <end position="425"/>
    </location>
</feature>
<dbReference type="PIRSF" id="PIRSF026631">
    <property type="entry name" value="UCP026631"/>
    <property type="match status" value="1"/>
</dbReference>
<gene>
    <name evidence="4" type="ORF">EKG39_18620</name>
</gene>
<evidence type="ECO:0000313" key="4">
    <source>
        <dbReference type="EMBL" id="RTR28595.1"/>
    </source>
</evidence>
<dbReference type="InterPro" id="IPR005182">
    <property type="entry name" value="YdbS-like_PH"/>
</dbReference>
<keyword evidence="2" id="KW-0472">Membrane</keyword>
<reference evidence="4 5" key="1">
    <citation type="submission" date="2018-12" db="EMBL/GenBank/DDBJ databases">
        <authorList>
            <person name="Yu L."/>
        </authorList>
    </citation>
    <scope>NUCLEOTIDE SEQUENCE [LARGE SCALE GENOMIC DNA]</scope>
    <source>
        <strain evidence="4 5">HAW-EB5</strain>
    </source>
</reference>
<dbReference type="EMBL" id="RXNV01000012">
    <property type="protein sequence ID" value="RTR28595.1"/>
    <property type="molecule type" value="Genomic_DNA"/>
</dbReference>
<feature type="region of interest" description="Disordered" evidence="1">
    <location>
        <begin position="153"/>
        <end position="183"/>
    </location>
</feature>
<dbReference type="Proteomes" id="UP000282060">
    <property type="component" value="Unassembled WGS sequence"/>
</dbReference>
<dbReference type="PANTHER" id="PTHR34473:SF2">
    <property type="entry name" value="UPF0699 TRANSMEMBRANE PROTEIN YDBT"/>
    <property type="match status" value="1"/>
</dbReference>
<feature type="transmembrane region" description="Helical" evidence="2">
    <location>
        <begin position="246"/>
        <end position="274"/>
    </location>
</feature>
<dbReference type="AlphaFoldDB" id="A0A431VZK3"/>